<reference evidence="7" key="1">
    <citation type="journal article" date="2023" name="Int. J. Syst. Evol. Microbiol.">
        <title>Mesoterricola silvestris gen. nov., sp. nov., Mesoterricola sediminis sp. nov., Geothrix oryzae sp. nov., Geothrix edaphica sp. nov., Geothrix rubra sp. nov., and Geothrix limicola sp. nov., six novel members of Acidobacteriota isolated from soils.</title>
        <authorList>
            <person name="Itoh H."/>
            <person name="Sugisawa Y."/>
            <person name="Mise K."/>
            <person name="Xu Z."/>
            <person name="Kuniyasu M."/>
            <person name="Ushijima N."/>
            <person name="Kawano K."/>
            <person name="Kobayashi E."/>
            <person name="Shiratori Y."/>
            <person name="Masuda Y."/>
            <person name="Senoo K."/>
        </authorList>
    </citation>
    <scope>NUCLEOTIDE SEQUENCE</scope>
    <source>
        <strain evidence="7">W786</strain>
    </source>
</reference>
<keyword evidence="2" id="KW-1003">Cell membrane</keyword>
<dbReference type="InterPro" id="IPR005538">
    <property type="entry name" value="LrgA/CidA"/>
</dbReference>
<keyword evidence="4 6" id="KW-1133">Transmembrane helix</keyword>
<dbReference type="Proteomes" id="UP001228113">
    <property type="component" value="Chromosome"/>
</dbReference>
<dbReference type="GO" id="GO:0005886">
    <property type="term" value="C:plasma membrane"/>
    <property type="evidence" value="ECO:0007669"/>
    <property type="project" value="UniProtKB-SubCell"/>
</dbReference>
<keyword evidence="5 6" id="KW-0472">Membrane</keyword>
<comment type="subcellular location">
    <subcellularLocation>
        <location evidence="1">Cell membrane</location>
        <topology evidence="1">Multi-pass membrane protein</topology>
    </subcellularLocation>
</comment>
<dbReference type="AlphaFoldDB" id="A0AA48KEY6"/>
<evidence type="ECO:0000313" key="7">
    <source>
        <dbReference type="EMBL" id="BDU77767.1"/>
    </source>
</evidence>
<evidence type="ECO:0000256" key="4">
    <source>
        <dbReference type="ARBA" id="ARBA00022989"/>
    </source>
</evidence>
<feature type="transmembrane region" description="Helical" evidence="6">
    <location>
        <begin position="102"/>
        <end position="123"/>
    </location>
</feature>
<organism evidence="7 8">
    <name type="scientific">Mesoterricola sediminis</name>
    <dbReference type="NCBI Taxonomy" id="2927980"/>
    <lineage>
        <taxon>Bacteria</taxon>
        <taxon>Pseudomonadati</taxon>
        <taxon>Acidobacteriota</taxon>
        <taxon>Holophagae</taxon>
        <taxon>Holophagales</taxon>
        <taxon>Holophagaceae</taxon>
        <taxon>Mesoterricola</taxon>
    </lineage>
</organism>
<dbReference type="KEGG" id="msea:METESE_27250"/>
<dbReference type="PANTHER" id="PTHR33931:SF2">
    <property type="entry name" value="HOLIN-LIKE PROTEIN CIDA"/>
    <property type="match status" value="1"/>
</dbReference>
<accession>A0AA48KEY6</accession>
<name>A0AA48KEY6_9BACT</name>
<dbReference type="PANTHER" id="PTHR33931">
    <property type="entry name" value="HOLIN-LIKE PROTEIN CIDA-RELATED"/>
    <property type="match status" value="1"/>
</dbReference>
<keyword evidence="8" id="KW-1185">Reference proteome</keyword>
<dbReference type="Pfam" id="PF03788">
    <property type="entry name" value="LrgA"/>
    <property type="match status" value="1"/>
</dbReference>
<keyword evidence="3 6" id="KW-0812">Transmembrane</keyword>
<evidence type="ECO:0000313" key="8">
    <source>
        <dbReference type="Proteomes" id="UP001228113"/>
    </source>
</evidence>
<dbReference type="EMBL" id="AP027081">
    <property type="protein sequence ID" value="BDU77767.1"/>
    <property type="molecule type" value="Genomic_DNA"/>
</dbReference>
<gene>
    <name evidence="7" type="ORF">METESE_27250</name>
</gene>
<evidence type="ECO:0000256" key="5">
    <source>
        <dbReference type="ARBA" id="ARBA00023136"/>
    </source>
</evidence>
<evidence type="ECO:0000256" key="6">
    <source>
        <dbReference type="SAM" id="Phobius"/>
    </source>
</evidence>
<protein>
    <submittedName>
        <fullName evidence="7">CidA/LrgA family protein</fullName>
    </submittedName>
</protein>
<feature type="transmembrane region" description="Helical" evidence="6">
    <location>
        <begin position="12"/>
        <end position="29"/>
    </location>
</feature>
<sequence length="131" mass="14337">MPQLPPPRRFRLLRARGVQTGLLIGVWWACDRAARALHAPVPGAVLGLGLLLLLLGTGRLPIRALQHSTRWLIGEMLLFFIPPMVSLLDYPQFLGWLGVKLIVAIAAGTLAVMVATAATIEIGHRALRPRR</sequence>
<feature type="transmembrane region" description="Helical" evidence="6">
    <location>
        <begin position="72"/>
        <end position="90"/>
    </location>
</feature>
<proteinExistence type="predicted"/>
<evidence type="ECO:0000256" key="3">
    <source>
        <dbReference type="ARBA" id="ARBA00022692"/>
    </source>
</evidence>
<feature type="transmembrane region" description="Helical" evidence="6">
    <location>
        <begin position="41"/>
        <end position="60"/>
    </location>
</feature>
<evidence type="ECO:0000256" key="2">
    <source>
        <dbReference type="ARBA" id="ARBA00022475"/>
    </source>
</evidence>
<evidence type="ECO:0000256" key="1">
    <source>
        <dbReference type="ARBA" id="ARBA00004651"/>
    </source>
</evidence>